<feature type="domain" description="PPM-type phosphatase" evidence="3">
    <location>
        <begin position="10"/>
        <end position="133"/>
    </location>
</feature>
<evidence type="ECO:0000313" key="5">
    <source>
        <dbReference type="EMBL" id="OGK04646.1"/>
    </source>
</evidence>
<evidence type="ECO:0000313" key="6">
    <source>
        <dbReference type="Proteomes" id="UP000179243"/>
    </source>
</evidence>
<dbReference type="AlphaFoldDB" id="A0A1F7FDW0"/>
<keyword evidence="1" id="KW-0723">Serine/threonine-protein kinase</keyword>
<dbReference type="CDD" id="cd16936">
    <property type="entry name" value="HATPase_RsbW-like"/>
    <property type="match status" value="1"/>
</dbReference>
<dbReference type="PANTHER" id="PTHR35526">
    <property type="entry name" value="ANTI-SIGMA-F FACTOR RSBW-RELATED"/>
    <property type="match status" value="1"/>
</dbReference>
<dbReference type="InterPro" id="IPR003594">
    <property type="entry name" value="HATPase_dom"/>
</dbReference>
<accession>A0A1F7FDW0</accession>
<keyword evidence="2" id="KW-0812">Transmembrane</keyword>
<dbReference type="PANTHER" id="PTHR35526:SF3">
    <property type="entry name" value="ANTI-SIGMA-F FACTOR RSBW"/>
    <property type="match status" value="1"/>
</dbReference>
<evidence type="ECO:0000259" key="3">
    <source>
        <dbReference type="Pfam" id="PF07228"/>
    </source>
</evidence>
<keyword evidence="1" id="KW-0418">Kinase</keyword>
<dbReference type="Gene3D" id="3.30.565.10">
    <property type="entry name" value="Histidine kinase-like ATPase, C-terminal domain"/>
    <property type="match status" value="1"/>
</dbReference>
<name>A0A1F7FDW0_UNCRA</name>
<protein>
    <recommendedName>
        <fullName evidence="7">Histidine kinase/HSP90-like ATPase domain-containing protein</fullName>
    </recommendedName>
</protein>
<dbReference type="Proteomes" id="UP000179243">
    <property type="component" value="Unassembled WGS sequence"/>
</dbReference>
<evidence type="ECO:0000256" key="2">
    <source>
        <dbReference type="SAM" id="Phobius"/>
    </source>
</evidence>
<dbReference type="InterPro" id="IPR001932">
    <property type="entry name" value="PPM-type_phosphatase-like_dom"/>
</dbReference>
<proteinExistence type="predicted"/>
<dbReference type="SUPFAM" id="SSF55874">
    <property type="entry name" value="ATPase domain of HSP90 chaperone/DNA topoisomerase II/histidine kinase"/>
    <property type="match status" value="1"/>
</dbReference>
<reference evidence="5 6" key="1">
    <citation type="journal article" date="2016" name="Nat. Commun.">
        <title>Thousands of microbial genomes shed light on interconnected biogeochemical processes in an aquifer system.</title>
        <authorList>
            <person name="Anantharaman K."/>
            <person name="Brown C.T."/>
            <person name="Hug L.A."/>
            <person name="Sharon I."/>
            <person name="Castelle C.J."/>
            <person name="Probst A.J."/>
            <person name="Thomas B.C."/>
            <person name="Singh A."/>
            <person name="Wilkins M.J."/>
            <person name="Karaoz U."/>
            <person name="Brodie E.L."/>
            <person name="Williams K.H."/>
            <person name="Hubbard S.S."/>
            <person name="Banfield J.F."/>
        </authorList>
    </citation>
    <scope>NUCLEOTIDE SEQUENCE [LARGE SCALE GENOMIC DNA]</scope>
</reference>
<keyword evidence="2" id="KW-0472">Membrane</keyword>
<keyword evidence="1" id="KW-0808">Transferase</keyword>
<comment type="caution">
    <text evidence="5">The sequence shown here is derived from an EMBL/GenBank/DDBJ whole genome shotgun (WGS) entry which is preliminary data.</text>
</comment>
<dbReference type="EMBL" id="MFYX01000067">
    <property type="protein sequence ID" value="OGK04646.1"/>
    <property type="molecule type" value="Genomic_DNA"/>
</dbReference>
<dbReference type="Pfam" id="PF13581">
    <property type="entry name" value="HATPase_c_2"/>
    <property type="match status" value="1"/>
</dbReference>
<sequence length="305" mass="34144">MIWEAIPLEDDEIAFYFFSVAGESIAVPYIAAMTRMALRFYLKPDARPGEIIRQTNMALSQTIKTVNYIDGSLGIFDLRTNALRYCTAGSSLLTLTREKTQSAQPLNNAGPAIGIFQDFPVSETTLELFPGDSFRMGLDKYDDQVHIAITGSRRIDAFLNLCSMTGEARVYMKTIHDFDHMSAIIDHLTKETDNIGYSIKYQKRFRLVLLELLTNAIIHGNKYDSAKKVVVLASVTAGYVRVGIVDEGAGYNETDIPNPLLPENLGKPHGRGLLIIKHYASEFSLRGRGNCTVIRLDREREARKI</sequence>
<keyword evidence="2" id="KW-1133">Transmembrane helix</keyword>
<dbReference type="InterPro" id="IPR036457">
    <property type="entry name" value="PPM-type-like_dom_sf"/>
</dbReference>
<feature type="domain" description="Histidine kinase/HSP90-like ATPase" evidence="4">
    <location>
        <begin position="179"/>
        <end position="295"/>
    </location>
</feature>
<evidence type="ECO:0008006" key="7">
    <source>
        <dbReference type="Google" id="ProtNLM"/>
    </source>
</evidence>
<dbReference type="GO" id="GO:0004674">
    <property type="term" value="F:protein serine/threonine kinase activity"/>
    <property type="evidence" value="ECO:0007669"/>
    <property type="project" value="UniProtKB-KW"/>
</dbReference>
<feature type="transmembrane region" description="Helical" evidence="2">
    <location>
        <begin position="13"/>
        <end position="32"/>
    </location>
</feature>
<evidence type="ECO:0000256" key="1">
    <source>
        <dbReference type="ARBA" id="ARBA00022527"/>
    </source>
</evidence>
<dbReference type="InterPro" id="IPR050267">
    <property type="entry name" value="Anti-sigma-factor_SerPK"/>
</dbReference>
<dbReference type="Pfam" id="PF07228">
    <property type="entry name" value="SpoIIE"/>
    <property type="match status" value="1"/>
</dbReference>
<dbReference type="Gene3D" id="3.60.40.10">
    <property type="entry name" value="PPM-type phosphatase domain"/>
    <property type="match status" value="1"/>
</dbReference>
<gene>
    <name evidence="5" type="ORF">A2519_20940</name>
</gene>
<evidence type="ECO:0000259" key="4">
    <source>
        <dbReference type="Pfam" id="PF13581"/>
    </source>
</evidence>
<dbReference type="InterPro" id="IPR036890">
    <property type="entry name" value="HATPase_C_sf"/>
</dbReference>
<organism evidence="5 6">
    <name type="scientific">Candidatus Raymondbacteria bacterium RIFOXYD12_FULL_49_13</name>
    <dbReference type="NCBI Taxonomy" id="1817890"/>
    <lineage>
        <taxon>Bacteria</taxon>
        <taxon>Raymondiibacteriota</taxon>
    </lineage>
</organism>